<dbReference type="GO" id="GO:0002181">
    <property type="term" value="P:cytoplasmic translation"/>
    <property type="evidence" value="ECO:0007669"/>
    <property type="project" value="TreeGrafter"/>
</dbReference>
<dbReference type="HAMAP" id="MF_01365_B">
    <property type="entry name" value="Ribosomal_uL6_B"/>
    <property type="match status" value="1"/>
</dbReference>
<dbReference type="InterPro" id="IPR000702">
    <property type="entry name" value="Ribosomal_uL6-like"/>
</dbReference>
<proteinExistence type="inferred from homology"/>
<evidence type="ECO:0000259" key="6">
    <source>
        <dbReference type="Pfam" id="PF00347"/>
    </source>
</evidence>
<dbReference type="PIRSF" id="PIRSF002162">
    <property type="entry name" value="Ribosomal_L6"/>
    <property type="match status" value="1"/>
</dbReference>
<evidence type="ECO:0000256" key="1">
    <source>
        <dbReference type="ARBA" id="ARBA00022980"/>
    </source>
</evidence>
<evidence type="ECO:0000313" key="8">
    <source>
        <dbReference type="Proteomes" id="UP000269410"/>
    </source>
</evidence>
<gene>
    <name evidence="3" type="primary">rplF</name>
    <name evidence="7" type="ORF">D6810_00825</name>
</gene>
<sequence length="186" mass="20604">MSRIGRIPVKLPEGVNVEITKGPLCSVVKVSGRLGTLSQQIPNVINVELVESDEGRKIVFSLNELTKRAKSFYGLYRSLVNNMVIGVSQGYFKELEIHGIGYRVEKKGDECVFSLGLSHKIVYVPPQGINVEVSDQVNIKVSGIDKQLVGEVASKIRSFKKPEPYKGKGIRYKGEIVRKKSTKTAK</sequence>
<keyword evidence="1 3" id="KW-0689">Ribosomal protein</keyword>
<dbReference type="Gene3D" id="3.90.930.12">
    <property type="entry name" value="Ribosomal protein L6, alpha-beta domain"/>
    <property type="match status" value="2"/>
</dbReference>
<dbReference type="InterPro" id="IPR020040">
    <property type="entry name" value="Ribosomal_uL6_a/b-dom"/>
</dbReference>
<keyword evidence="3 5" id="KW-0694">RNA-binding</keyword>
<evidence type="ECO:0000256" key="2">
    <source>
        <dbReference type="ARBA" id="ARBA00023274"/>
    </source>
</evidence>
<comment type="caution">
    <text evidence="7">The sequence shown here is derived from an EMBL/GenBank/DDBJ whole genome shotgun (WGS) entry which is preliminary data.</text>
</comment>
<dbReference type="PANTHER" id="PTHR11655">
    <property type="entry name" value="60S/50S RIBOSOMAL PROTEIN L6/L9"/>
    <property type="match status" value="1"/>
</dbReference>
<dbReference type="AlphaFoldDB" id="A0A3M0Z1B5"/>
<feature type="domain" description="Large ribosomal subunit protein uL6 alpha-beta" evidence="6">
    <location>
        <begin position="99"/>
        <end position="172"/>
    </location>
</feature>
<dbReference type="SUPFAM" id="SSF56053">
    <property type="entry name" value="Ribosomal protein L6"/>
    <property type="match status" value="2"/>
</dbReference>
<comment type="similarity">
    <text evidence="3 4">Belongs to the universal ribosomal protein uL6 family.</text>
</comment>
<feature type="domain" description="Large ribosomal subunit protein uL6 alpha-beta" evidence="6">
    <location>
        <begin position="12"/>
        <end position="90"/>
    </location>
</feature>
<dbReference type="Pfam" id="PF00347">
    <property type="entry name" value="Ribosomal_L6"/>
    <property type="match status" value="2"/>
</dbReference>
<evidence type="ECO:0000256" key="5">
    <source>
        <dbReference type="RuleBase" id="RU003870"/>
    </source>
</evidence>
<dbReference type="PANTHER" id="PTHR11655:SF14">
    <property type="entry name" value="LARGE RIBOSOMAL SUBUNIT PROTEIN UL6M"/>
    <property type="match status" value="1"/>
</dbReference>
<dbReference type="Proteomes" id="UP000269410">
    <property type="component" value="Unassembled WGS sequence"/>
</dbReference>
<protein>
    <recommendedName>
        <fullName evidence="3">Large ribosomal subunit protein uL6</fullName>
    </recommendedName>
</protein>
<evidence type="ECO:0000313" key="7">
    <source>
        <dbReference type="EMBL" id="RMD77457.1"/>
    </source>
</evidence>
<evidence type="ECO:0000256" key="3">
    <source>
        <dbReference type="HAMAP-Rule" id="MF_01365"/>
    </source>
</evidence>
<evidence type="ECO:0000256" key="4">
    <source>
        <dbReference type="RuleBase" id="RU003869"/>
    </source>
</evidence>
<comment type="subunit">
    <text evidence="3">Part of the 50S ribosomal subunit.</text>
</comment>
<reference evidence="7 8" key="1">
    <citation type="submission" date="2018-10" db="EMBL/GenBank/DDBJ databases">
        <title>Thermophilic Lithotrophy and Phototrophy in an Intertidal, Iron-rich, Geothermal Spring.</title>
        <authorList>
            <person name="Ward L.M."/>
            <person name="Idei A."/>
            <person name="Nakagawa M."/>
            <person name="Ueno Y."/>
            <person name="Fischer W."/>
            <person name="Mcglynn S.E."/>
        </authorList>
    </citation>
    <scope>NUCLEOTIDE SEQUENCE [LARGE SCALE GENOMIC DNA]</scope>
    <source>
        <strain evidence="7">J137</strain>
    </source>
</reference>
<dbReference type="PRINTS" id="PR00059">
    <property type="entry name" value="RIBOSOMALL6"/>
</dbReference>
<dbReference type="EMBL" id="RFKV01000030">
    <property type="protein sequence ID" value="RMD77457.1"/>
    <property type="molecule type" value="Genomic_DNA"/>
</dbReference>
<dbReference type="GO" id="GO:0022625">
    <property type="term" value="C:cytosolic large ribosomal subunit"/>
    <property type="evidence" value="ECO:0007669"/>
    <property type="project" value="UniProtKB-UniRule"/>
</dbReference>
<organism evidence="7 8">
    <name type="scientific">Candidatus Dojkabacteria bacterium</name>
    <dbReference type="NCBI Taxonomy" id="2099670"/>
    <lineage>
        <taxon>Bacteria</taxon>
        <taxon>Candidatus Dojkabacteria</taxon>
    </lineage>
</organism>
<keyword evidence="2 3" id="KW-0687">Ribonucleoprotein</keyword>
<dbReference type="InterPro" id="IPR036789">
    <property type="entry name" value="Ribosomal_uL6-like_a/b-dom_sf"/>
</dbReference>
<dbReference type="PROSITE" id="PS00525">
    <property type="entry name" value="RIBOSOMAL_L6_1"/>
    <property type="match status" value="1"/>
</dbReference>
<comment type="function">
    <text evidence="3 5">This protein binds to the 23S rRNA, and is important in its secondary structure. It is located near the subunit interface in the base of the L7/L12 stalk, and near the tRNA binding site of the peptidyltransferase center.</text>
</comment>
<dbReference type="GO" id="GO:0003735">
    <property type="term" value="F:structural constituent of ribosome"/>
    <property type="evidence" value="ECO:0007669"/>
    <property type="project" value="UniProtKB-UniRule"/>
</dbReference>
<dbReference type="NCBIfam" id="TIGR03654">
    <property type="entry name" value="L6_bact"/>
    <property type="match status" value="1"/>
</dbReference>
<keyword evidence="3 5" id="KW-0699">rRNA-binding</keyword>
<dbReference type="GO" id="GO:0019843">
    <property type="term" value="F:rRNA binding"/>
    <property type="evidence" value="ECO:0007669"/>
    <property type="project" value="UniProtKB-UniRule"/>
</dbReference>
<name>A0A3M0Z1B5_9BACT</name>
<dbReference type="InterPro" id="IPR002358">
    <property type="entry name" value="Ribosomal_uL6_CS"/>
</dbReference>
<accession>A0A3M0Z1B5</accession>
<dbReference type="InterPro" id="IPR019906">
    <property type="entry name" value="Ribosomal_uL6_bac-type"/>
</dbReference>